<accession>A0A7X3IEM5</accession>
<evidence type="ECO:0000256" key="1">
    <source>
        <dbReference type="SAM" id="Phobius"/>
    </source>
</evidence>
<dbReference type="RefSeq" id="WP_160495706.1">
    <property type="nucleotide sequence ID" value="NZ_WUBI01000001.1"/>
</dbReference>
<keyword evidence="1" id="KW-0472">Membrane</keyword>
<name>A0A7X3IEM5_9BACL</name>
<keyword evidence="1" id="KW-1133">Transmembrane helix</keyword>
<protein>
    <submittedName>
        <fullName evidence="2">Uncharacterized protein</fullName>
    </submittedName>
</protein>
<proteinExistence type="predicted"/>
<keyword evidence="3" id="KW-1185">Reference proteome</keyword>
<evidence type="ECO:0000313" key="3">
    <source>
        <dbReference type="Proteomes" id="UP000460318"/>
    </source>
</evidence>
<gene>
    <name evidence="2" type="ORF">GRF59_00375</name>
</gene>
<feature type="transmembrane region" description="Helical" evidence="1">
    <location>
        <begin position="34"/>
        <end position="52"/>
    </location>
</feature>
<comment type="caution">
    <text evidence="2">The sequence shown here is derived from an EMBL/GenBank/DDBJ whole genome shotgun (WGS) entry which is preliminary data.</text>
</comment>
<sequence>MNSKLLISRILIGFGALSILLYGYGAIMYGMRDFFGLLLFAVLPVGYGVILGKRYRKTAHVHMEKQILRLAAKQHNLLTAADVALYTSLNIEESGNALEDLRRKGFLGLKVADNGAFVYEFQSYLSTEEKLSAERI</sequence>
<dbReference type="Proteomes" id="UP000460318">
    <property type="component" value="Unassembled WGS sequence"/>
</dbReference>
<reference evidence="2 3" key="1">
    <citation type="submission" date="2019-12" db="EMBL/GenBank/DDBJ databases">
        <title>Paenibacillus sp. nov., an endophytic bacterium isolated from the stem of Dendrobium.</title>
        <authorList>
            <person name="Zhao R."/>
        </authorList>
    </citation>
    <scope>NUCLEOTIDE SEQUENCE [LARGE SCALE GENOMIC DNA]</scope>
    <source>
        <strain evidence="2 3">HJL G12</strain>
    </source>
</reference>
<evidence type="ECO:0000313" key="2">
    <source>
        <dbReference type="EMBL" id="MWV42071.1"/>
    </source>
</evidence>
<dbReference type="EMBL" id="WUBI01000001">
    <property type="protein sequence ID" value="MWV42071.1"/>
    <property type="molecule type" value="Genomic_DNA"/>
</dbReference>
<keyword evidence="1" id="KW-0812">Transmembrane</keyword>
<dbReference type="AlphaFoldDB" id="A0A7X3IEM5"/>
<feature type="transmembrane region" description="Helical" evidence="1">
    <location>
        <begin position="7"/>
        <end position="28"/>
    </location>
</feature>
<organism evidence="2 3">
    <name type="scientific">Paenibacillus dendrobii</name>
    <dbReference type="NCBI Taxonomy" id="2691084"/>
    <lineage>
        <taxon>Bacteria</taxon>
        <taxon>Bacillati</taxon>
        <taxon>Bacillota</taxon>
        <taxon>Bacilli</taxon>
        <taxon>Bacillales</taxon>
        <taxon>Paenibacillaceae</taxon>
        <taxon>Paenibacillus</taxon>
    </lineage>
</organism>